<dbReference type="InterPro" id="IPR016161">
    <property type="entry name" value="Ald_DH/histidinol_DH"/>
</dbReference>
<dbReference type="SUPFAM" id="SSF53720">
    <property type="entry name" value="ALDH-like"/>
    <property type="match status" value="1"/>
</dbReference>
<evidence type="ECO:0000313" key="4">
    <source>
        <dbReference type="EMBL" id="MDN4596686.1"/>
    </source>
</evidence>
<comment type="similarity">
    <text evidence="1">Belongs to the aldehyde dehydrogenase family.</text>
</comment>
<proteinExistence type="inferred from homology"/>
<accession>A0ABT8IWB4</accession>
<dbReference type="PANTHER" id="PTHR42804:SF1">
    <property type="entry name" value="ALDEHYDE DEHYDROGENASE-RELATED"/>
    <property type="match status" value="1"/>
</dbReference>
<dbReference type="Gene3D" id="3.40.309.10">
    <property type="entry name" value="Aldehyde Dehydrogenase, Chain A, domain 2"/>
    <property type="match status" value="1"/>
</dbReference>
<dbReference type="Proteomes" id="UP001174210">
    <property type="component" value="Unassembled WGS sequence"/>
</dbReference>
<dbReference type="Gene3D" id="3.40.605.10">
    <property type="entry name" value="Aldehyde Dehydrogenase, Chain A, domain 1"/>
    <property type="match status" value="1"/>
</dbReference>
<dbReference type="EMBL" id="JAROCB010000002">
    <property type="protein sequence ID" value="MDN4596686.1"/>
    <property type="molecule type" value="Genomic_DNA"/>
</dbReference>
<dbReference type="InterPro" id="IPR016163">
    <property type="entry name" value="Ald_DH_C"/>
</dbReference>
<evidence type="ECO:0000256" key="2">
    <source>
        <dbReference type="ARBA" id="ARBA00023002"/>
    </source>
</evidence>
<dbReference type="InterPro" id="IPR015590">
    <property type="entry name" value="Aldehyde_DH_dom"/>
</dbReference>
<dbReference type="Pfam" id="PF00171">
    <property type="entry name" value="Aldedh"/>
    <property type="match status" value="1"/>
</dbReference>
<dbReference type="PANTHER" id="PTHR42804">
    <property type="entry name" value="ALDEHYDE DEHYDROGENASE"/>
    <property type="match status" value="1"/>
</dbReference>
<name>A0ABT8IWB4_9MICO</name>
<protein>
    <submittedName>
        <fullName evidence="4">Aldehyde dehydrogenase</fullName>
    </submittedName>
</protein>
<organism evidence="4 5">
    <name type="scientific">Leifsonia virtsii</name>
    <dbReference type="NCBI Taxonomy" id="3035915"/>
    <lineage>
        <taxon>Bacteria</taxon>
        <taxon>Bacillati</taxon>
        <taxon>Actinomycetota</taxon>
        <taxon>Actinomycetes</taxon>
        <taxon>Micrococcales</taxon>
        <taxon>Microbacteriaceae</taxon>
        <taxon>Leifsonia</taxon>
    </lineage>
</organism>
<keyword evidence="2" id="KW-0560">Oxidoreductase</keyword>
<dbReference type="RefSeq" id="WP_301217017.1">
    <property type="nucleotide sequence ID" value="NZ_JAROCB010000002.1"/>
</dbReference>
<gene>
    <name evidence="4" type="ORF">P5G59_06015</name>
</gene>
<sequence>MIDVPVLPTRSYVDGVWRMPAEQIGVLCDPNTGRTRQPQLSTELPRVEDALAAAQRTFETGVLEHAGTATRVEVLRAWALRLDTRAEDIALQDAIATGNPLTTTRVLAGSLGDRVRGIADQAAAVGDDKVLDERYRVRLLNRPLGPTLVLAPWNAPTFVAVSKLAAAFGAGSPVLLKPSEWTPGGVQIAFEELTDTLTDFAITGSVAQLLHGGAAVGAALSSDERIRVITFTGGLTAGRAVARAAAETLAVTQLELGSNNPAIVLADADAAETARLIVAGATRLNGQWCEAPGKILVSAELHDELVDALVAEAERLRIENCLEQDCDLGPLAYEMHRDRLVGQLAAYEAEGGTVHRAGRMPSLDGWFFNPSFVTGLAADQASDEMFGPALTIHRTASVEDAVRAANRAGGGLDGFVFGVDEDEALRVGARIRAGEVRINGAHMADLADGSEQTFWDASGVGGHGPAQGVAFYQGRRVVGVDNPALPI</sequence>
<comment type="caution">
    <text evidence="4">The sequence shown here is derived from an EMBL/GenBank/DDBJ whole genome shotgun (WGS) entry which is preliminary data.</text>
</comment>
<evidence type="ECO:0000313" key="5">
    <source>
        <dbReference type="Proteomes" id="UP001174210"/>
    </source>
</evidence>
<dbReference type="InterPro" id="IPR016162">
    <property type="entry name" value="Ald_DH_N"/>
</dbReference>
<feature type="domain" description="Aldehyde dehydrogenase" evidence="3">
    <location>
        <begin position="40"/>
        <end position="474"/>
    </location>
</feature>
<evidence type="ECO:0000259" key="3">
    <source>
        <dbReference type="Pfam" id="PF00171"/>
    </source>
</evidence>
<evidence type="ECO:0000256" key="1">
    <source>
        <dbReference type="ARBA" id="ARBA00009986"/>
    </source>
</evidence>
<keyword evidence="5" id="KW-1185">Reference proteome</keyword>
<reference evidence="4" key="1">
    <citation type="submission" date="2023-03" db="EMBL/GenBank/DDBJ databases">
        <title>MT1 and MT2 Draft Genomes of Novel Species.</title>
        <authorList>
            <person name="Venkateswaran K."/>
        </authorList>
    </citation>
    <scope>NUCLEOTIDE SEQUENCE</scope>
    <source>
        <strain evidence="4">F6_8S_P_1A</strain>
    </source>
</reference>